<name>A0A3L6GB51_MAIZE</name>
<feature type="non-terminal residue" evidence="1">
    <location>
        <position position="1"/>
    </location>
</feature>
<comment type="caution">
    <text evidence="1">The sequence shown here is derived from an EMBL/GenBank/DDBJ whole genome shotgun (WGS) entry which is preliminary data.</text>
</comment>
<dbReference type="EMBL" id="NCVQ01000002">
    <property type="protein sequence ID" value="PWZ45606.1"/>
    <property type="molecule type" value="Genomic_DNA"/>
</dbReference>
<gene>
    <name evidence="1" type="ORF">Zm00014a_010144</name>
</gene>
<dbReference type="Proteomes" id="UP000251960">
    <property type="component" value="Chromosome 10"/>
</dbReference>
<protein>
    <submittedName>
        <fullName evidence="1">Uncharacterized protein</fullName>
    </submittedName>
</protein>
<organism evidence="1">
    <name type="scientific">Zea mays</name>
    <name type="common">Maize</name>
    <dbReference type="NCBI Taxonomy" id="4577"/>
    <lineage>
        <taxon>Eukaryota</taxon>
        <taxon>Viridiplantae</taxon>
        <taxon>Streptophyta</taxon>
        <taxon>Embryophyta</taxon>
        <taxon>Tracheophyta</taxon>
        <taxon>Spermatophyta</taxon>
        <taxon>Magnoliopsida</taxon>
        <taxon>Liliopsida</taxon>
        <taxon>Poales</taxon>
        <taxon>Poaceae</taxon>
        <taxon>PACMAD clade</taxon>
        <taxon>Panicoideae</taxon>
        <taxon>Andropogonodae</taxon>
        <taxon>Andropogoneae</taxon>
        <taxon>Tripsacinae</taxon>
        <taxon>Zea</taxon>
    </lineage>
</organism>
<sequence length="43" mass="4827">PISSSLSIIISKPYFANSIIYSVKQRKTVSWVELLKTVCLQGK</sequence>
<dbReference type="AlphaFoldDB" id="A0A3L6GB51"/>
<proteinExistence type="predicted"/>
<evidence type="ECO:0000313" key="1">
    <source>
        <dbReference type="EMBL" id="PWZ45606.1"/>
    </source>
</evidence>
<reference evidence="1" key="1">
    <citation type="journal article" date="2018" name="Nat. Genet.">
        <title>Extensive intraspecific gene order and gene structural variations between Mo17 and other maize genomes.</title>
        <authorList>
            <person name="Sun S."/>
            <person name="Zhou Y."/>
            <person name="Chen J."/>
            <person name="Shi J."/>
            <person name="Zhao H."/>
            <person name="Zhao H."/>
            <person name="Song W."/>
            <person name="Zhang M."/>
            <person name="Cui Y."/>
            <person name="Dong X."/>
            <person name="Liu H."/>
            <person name="Ma X."/>
            <person name="Jiao Y."/>
            <person name="Wang B."/>
            <person name="Wei X."/>
            <person name="Stein J.C."/>
            <person name="Glaubitz J.C."/>
            <person name="Lu F."/>
            <person name="Yu G."/>
            <person name="Liang C."/>
            <person name="Fengler K."/>
            <person name="Li B."/>
            <person name="Rafalski A."/>
            <person name="Schnable P.S."/>
            <person name="Ware D.H."/>
            <person name="Buckler E.S."/>
            <person name="Lai J."/>
        </authorList>
    </citation>
    <scope>NUCLEOTIDE SEQUENCE [LARGE SCALE GENOMIC DNA]</scope>
    <source>
        <tissue evidence="1">Seedling</tissue>
    </source>
</reference>
<accession>A0A3L6GB51</accession>